<dbReference type="GO" id="GO:0008270">
    <property type="term" value="F:zinc ion binding"/>
    <property type="evidence" value="ECO:0007669"/>
    <property type="project" value="UniProtKB-UniRule"/>
</dbReference>
<evidence type="ECO:0000256" key="3">
    <source>
        <dbReference type="ARBA" id="ARBA00022833"/>
    </source>
</evidence>
<dbReference type="AlphaFoldDB" id="A0AAN8NL89"/>
<accession>A0AAN8NL89</accession>
<dbReference type="Pfam" id="PF25790">
    <property type="entry name" value="BCD1"/>
    <property type="match status" value="1"/>
</dbReference>
<comment type="caution">
    <text evidence="8">The sequence shown here is derived from an EMBL/GenBank/DDBJ whole genome shotgun (WGS) entry which is preliminary data.</text>
</comment>
<dbReference type="Pfam" id="PF04438">
    <property type="entry name" value="zf-HIT"/>
    <property type="match status" value="1"/>
</dbReference>
<dbReference type="GO" id="GO:0048254">
    <property type="term" value="P:snoRNA localization"/>
    <property type="evidence" value="ECO:0007669"/>
    <property type="project" value="TreeGrafter"/>
</dbReference>
<evidence type="ECO:0000313" key="9">
    <source>
        <dbReference type="Proteomes" id="UP001307849"/>
    </source>
</evidence>
<dbReference type="InterPro" id="IPR057721">
    <property type="entry name" value="BCD1_alpha/beta"/>
</dbReference>
<evidence type="ECO:0000256" key="1">
    <source>
        <dbReference type="ARBA" id="ARBA00022723"/>
    </source>
</evidence>
<keyword evidence="2 6" id="KW-0863">Zinc-finger</keyword>
<dbReference type="GO" id="GO:0070761">
    <property type="term" value="C:pre-snoRNP complex"/>
    <property type="evidence" value="ECO:0007669"/>
    <property type="project" value="TreeGrafter"/>
</dbReference>
<keyword evidence="1" id="KW-0479">Metal-binding</keyword>
<dbReference type="PROSITE" id="PS51083">
    <property type="entry name" value="ZF_HIT"/>
    <property type="match status" value="1"/>
</dbReference>
<name>A0AAN8NL89_9PEZI</name>
<dbReference type="GO" id="GO:0005634">
    <property type="term" value="C:nucleus"/>
    <property type="evidence" value="ECO:0007669"/>
    <property type="project" value="TreeGrafter"/>
</dbReference>
<evidence type="ECO:0000256" key="5">
    <source>
        <dbReference type="ARBA" id="ARBA00049654"/>
    </source>
</evidence>
<dbReference type="SUPFAM" id="SSF144232">
    <property type="entry name" value="HIT/MYND zinc finger-like"/>
    <property type="match status" value="1"/>
</dbReference>
<proteinExistence type="inferred from homology"/>
<dbReference type="PANTHER" id="PTHR13483">
    <property type="entry name" value="BOX C_D SNORNA PROTEIN 1-RELATED"/>
    <property type="match status" value="1"/>
</dbReference>
<dbReference type="PANTHER" id="PTHR13483:SF11">
    <property type="entry name" value="ZINC FINGER HIT DOMAIN-CONTAINING PROTEIN 3"/>
    <property type="match status" value="1"/>
</dbReference>
<dbReference type="EMBL" id="JAVHJM010000004">
    <property type="protein sequence ID" value="KAK6515671.1"/>
    <property type="molecule type" value="Genomic_DNA"/>
</dbReference>
<comment type="function">
    <text evidence="4">Required for box C/D snoRNAs accumulation involved in snoRNA processing, snoRNA transport to the nucleolus and ribosome biogenesis.</text>
</comment>
<keyword evidence="9" id="KW-1185">Reference proteome</keyword>
<evidence type="ECO:0000256" key="6">
    <source>
        <dbReference type="PROSITE-ProRule" id="PRU00453"/>
    </source>
</evidence>
<reference evidence="8 9" key="1">
    <citation type="submission" date="2019-10" db="EMBL/GenBank/DDBJ databases">
        <authorList>
            <person name="Palmer J.M."/>
        </authorList>
    </citation>
    <scope>NUCLEOTIDE SEQUENCE [LARGE SCALE GENOMIC DNA]</scope>
    <source>
        <strain evidence="8 9">TWF506</strain>
    </source>
</reference>
<protein>
    <recommendedName>
        <fullName evidence="7">HIT-type domain-containing protein</fullName>
    </recommendedName>
</protein>
<sequence length="229" mass="25438">MDSVLCSVCVEAESKYTCPVCTARTCSLVCSKRHKLRSSCEGQRRPSAFKSKSDLHRPTQIAADFDFLDSIQRSLDRAADHDPHGPSRSKPLLDPRIKDICNPRGLVILPAPLQSSRAHQNHSFYNNNINRIIWTIEWVVNGSTASIIEVDESLTLNDVFENRVLPSLSTPPFSDDKAHPLSLLYHLRSIDHRSQGIALLPLSAQDTLSEALVNATVLEFPTIQVSLVS</sequence>
<evidence type="ECO:0000259" key="7">
    <source>
        <dbReference type="PROSITE" id="PS51083"/>
    </source>
</evidence>
<feature type="domain" description="HIT-type" evidence="7">
    <location>
        <begin position="6"/>
        <end position="40"/>
    </location>
</feature>
<evidence type="ECO:0000256" key="2">
    <source>
        <dbReference type="ARBA" id="ARBA00022771"/>
    </source>
</evidence>
<organism evidence="8 9">
    <name type="scientific">Arthrobotrys conoides</name>
    <dbReference type="NCBI Taxonomy" id="74498"/>
    <lineage>
        <taxon>Eukaryota</taxon>
        <taxon>Fungi</taxon>
        <taxon>Dikarya</taxon>
        <taxon>Ascomycota</taxon>
        <taxon>Pezizomycotina</taxon>
        <taxon>Orbiliomycetes</taxon>
        <taxon>Orbiliales</taxon>
        <taxon>Orbiliaceae</taxon>
        <taxon>Arthrobotrys</taxon>
    </lineage>
</organism>
<dbReference type="GO" id="GO:0000463">
    <property type="term" value="P:maturation of LSU-rRNA from tricistronic rRNA transcript (SSU-rRNA, 5.8S rRNA, LSU-rRNA)"/>
    <property type="evidence" value="ECO:0007669"/>
    <property type="project" value="TreeGrafter"/>
</dbReference>
<comment type="similarity">
    <text evidence="5">Belongs to the BCD1 family.</text>
</comment>
<dbReference type="Proteomes" id="UP001307849">
    <property type="component" value="Unassembled WGS sequence"/>
</dbReference>
<keyword evidence="3" id="KW-0862">Zinc</keyword>
<evidence type="ECO:0000313" key="8">
    <source>
        <dbReference type="EMBL" id="KAK6515671.1"/>
    </source>
</evidence>
<dbReference type="InterPro" id="IPR007529">
    <property type="entry name" value="Znf_HIT"/>
</dbReference>
<dbReference type="GO" id="GO:0000492">
    <property type="term" value="P:box C/D snoRNP assembly"/>
    <property type="evidence" value="ECO:0007669"/>
    <property type="project" value="TreeGrafter"/>
</dbReference>
<dbReference type="Gene3D" id="3.30.60.190">
    <property type="match status" value="1"/>
</dbReference>
<dbReference type="CDD" id="cd23023">
    <property type="entry name" value="zf-HIT_BCD1"/>
    <property type="match status" value="1"/>
</dbReference>
<dbReference type="InterPro" id="IPR051639">
    <property type="entry name" value="BCD1"/>
</dbReference>
<evidence type="ECO:0000256" key="4">
    <source>
        <dbReference type="ARBA" id="ARBA00049598"/>
    </source>
</evidence>
<gene>
    <name evidence="8" type="ORF">TWF506_007987</name>
</gene>